<keyword evidence="5" id="KW-1185">Reference proteome</keyword>
<dbReference type="InterPro" id="IPR000782">
    <property type="entry name" value="FAS1_domain"/>
</dbReference>
<dbReference type="EMBL" id="JAEPRA010000011">
    <property type="protein sequence ID" value="KAG2178510.1"/>
    <property type="molecule type" value="Genomic_DNA"/>
</dbReference>
<dbReference type="Gene3D" id="2.30.180.10">
    <property type="entry name" value="FAS1 domain"/>
    <property type="match status" value="1"/>
</dbReference>
<evidence type="ECO:0000259" key="3">
    <source>
        <dbReference type="PROSITE" id="PS50213"/>
    </source>
</evidence>
<organism evidence="4 5">
    <name type="scientific">Umbelopsis vinacea</name>
    <dbReference type="NCBI Taxonomy" id="44442"/>
    <lineage>
        <taxon>Eukaryota</taxon>
        <taxon>Fungi</taxon>
        <taxon>Fungi incertae sedis</taxon>
        <taxon>Mucoromycota</taxon>
        <taxon>Mucoromycotina</taxon>
        <taxon>Umbelopsidomycetes</taxon>
        <taxon>Umbelopsidales</taxon>
        <taxon>Umbelopsidaceae</taxon>
        <taxon>Umbelopsis</taxon>
    </lineage>
</organism>
<feature type="signal peptide" evidence="2">
    <location>
        <begin position="1"/>
        <end position="32"/>
    </location>
</feature>
<evidence type="ECO:0000313" key="4">
    <source>
        <dbReference type="EMBL" id="KAG2178510.1"/>
    </source>
</evidence>
<feature type="compositionally biased region" description="Low complexity" evidence="1">
    <location>
        <begin position="114"/>
        <end position="125"/>
    </location>
</feature>
<dbReference type="Proteomes" id="UP000612746">
    <property type="component" value="Unassembled WGS sequence"/>
</dbReference>
<keyword evidence="2" id="KW-0732">Signal</keyword>
<name>A0A8H7PRD5_9FUNG</name>
<dbReference type="OrthoDB" id="2412922at2759"/>
<dbReference type="PANTHER" id="PTHR10900:SF122">
    <property type="entry name" value="FAS1 DOMAIN-CONTAINING PROTEIN"/>
    <property type="match status" value="1"/>
</dbReference>
<proteinExistence type="predicted"/>
<gene>
    <name evidence="4" type="ORF">INT44_001662</name>
</gene>
<dbReference type="AlphaFoldDB" id="A0A8H7PRD5"/>
<evidence type="ECO:0000313" key="5">
    <source>
        <dbReference type="Proteomes" id="UP000612746"/>
    </source>
</evidence>
<dbReference type="GO" id="GO:0005615">
    <property type="term" value="C:extracellular space"/>
    <property type="evidence" value="ECO:0007669"/>
    <property type="project" value="TreeGrafter"/>
</dbReference>
<dbReference type="SMART" id="SM00554">
    <property type="entry name" value="FAS1"/>
    <property type="match status" value="1"/>
</dbReference>
<accession>A0A8H7PRD5</accession>
<reference evidence="4" key="1">
    <citation type="submission" date="2020-12" db="EMBL/GenBank/DDBJ databases">
        <title>Metabolic potential, ecology and presence of endohyphal bacteria is reflected in genomic diversity of Mucoromycotina.</title>
        <authorList>
            <person name="Muszewska A."/>
            <person name="Okrasinska A."/>
            <person name="Steczkiewicz K."/>
            <person name="Drgas O."/>
            <person name="Orlowska M."/>
            <person name="Perlinska-Lenart U."/>
            <person name="Aleksandrzak-Piekarczyk T."/>
            <person name="Szatraj K."/>
            <person name="Zielenkiewicz U."/>
            <person name="Pilsyk S."/>
            <person name="Malc E."/>
            <person name="Mieczkowski P."/>
            <person name="Kruszewska J.S."/>
            <person name="Biernat P."/>
            <person name="Pawlowska J."/>
        </authorList>
    </citation>
    <scope>NUCLEOTIDE SEQUENCE</scope>
    <source>
        <strain evidence="4">WA0000051536</strain>
    </source>
</reference>
<dbReference type="GO" id="GO:0000329">
    <property type="term" value="C:fungal-type vacuole membrane"/>
    <property type="evidence" value="ECO:0007669"/>
    <property type="project" value="TreeGrafter"/>
</dbReference>
<dbReference type="PANTHER" id="PTHR10900">
    <property type="entry name" value="PERIOSTIN-RELATED"/>
    <property type="match status" value="1"/>
</dbReference>
<evidence type="ECO:0000256" key="1">
    <source>
        <dbReference type="SAM" id="MobiDB-lite"/>
    </source>
</evidence>
<dbReference type="Pfam" id="PF02469">
    <property type="entry name" value="Fasciclin"/>
    <property type="match status" value="1"/>
</dbReference>
<dbReference type="InterPro" id="IPR050904">
    <property type="entry name" value="Adhesion/Biosynth-related"/>
</dbReference>
<comment type="caution">
    <text evidence="4">The sequence shown here is derived from an EMBL/GenBank/DDBJ whole genome shotgun (WGS) entry which is preliminary data.</text>
</comment>
<sequence>MISSSLYSMKTFYIALLAISSLLLRNSPVAHAELRIGVVDPDGSEKPFVVRKGRPFSDYDDNNSALHKLYNDHESLSQADQSWSGDSNSGITKRDHLLNIRGLKNLRDEPPADQTQPNTSNSQSSVWQVIKDNAELNSLKGMMEQTFYPAILDTVSTINYTVFAVVDSAWVNIPNEIQNAMNGPLERVLQNSIIQYHIVPNATITTNDTLANGTQSYETLSGFSVSISSLDGTMTVNKVAMNSSDLFATNGVVHLIDTVLLPSQNSVILHRDN</sequence>
<protein>
    <recommendedName>
        <fullName evidence="3">FAS1 domain-containing protein</fullName>
    </recommendedName>
</protein>
<dbReference type="GO" id="GO:0016236">
    <property type="term" value="P:macroautophagy"/>
    <property type="evidence" value="ECO:0007669"/>
    <property type="project" value="TreeGrafter"/>
</dbReference>
<feature type="domain" description="FAS1" evidence="3">
    <location>
        <begin position="123"/>
        <end position="260"/>
    </location>
</feature>
<evidence type="ECO:0000256" key="2">
    <source>
        <dbReference type="SAM" id="SignalP"/>
    </source>
</evidence>
<feature type="region of interest" description="Disordered" evidence="1">
    <location>
        <begin position="106"/>
        <end position="126"/>
    </location>
</feature>
<dbReference type="SUPFAM" id="SSF82153">
    <property type="entry name" value="FAS1 domain"/>
    <property type="match status" value="1"/>
</dbReference>
<dbReference type="InterPro" id="IPR036378">
    <property type="entry name" value="FAS1_dom_sf"/>
</dbReference>
<feature type="chain" id="PRO_5034889725" description="FAS1 domain-containing protein" evidence="2">
    <location>
        <begin position="33"/>
        <end position="273"/>
    </location>
</feature>
<dbReference type="PROSITE" id="PS50213">
    <property type="entry name" value="FAS1"/>
    <property type="match status" value="1"/>
</dbReference>